<evidence type="ECO:0008006" key="3">
    <source>
        <dbReference type="Google" id="ProtNLM"/>
    </source>
</evidence>
<keyword evidence="1" id="KW-0732">Signal</keyword>
<sequence>MKLLAAFVAVSLAVTVCSDLSDARDVKKSQYWRYMRFARIMALRTSDENALHVTAINGVTREGNLVTISYAARETRCRKRFFPPNPRRCPPINKAIHYCTGQVEFLGGGFRIPMYHNLTTCAIMEMLPTPRYDD</sequence>
<feature type="signal peptide" evidence="1">
    <location>
        <begin position="1"/>
        <end position="23"/>
    </location>
</feature>
<accession>A0A131YD64</accession>
<organism evidence="2">
    <name type="scientific">Rhipicephalus appendiculatus</name>
    <name type="common">Brown ear tick</name>
    <dbReference type="NCBI Taxonomy" id="34631"/>
    <lineage>
        <taxon>Eukaryota</taxon>
        <taxon>Metazoa</taxon>
        <taxon>Ecdysozoa</taxon>
        <taxon>Arthropoda</taxon>
        <taxon>Chelicerata</taxon>
        <taxon>Arachnida</taxon>
        <taxon>Acari</taxon>
        <taxon>Parasitiformes</taxon>
        <taxon>Ixodida</taxon>
        <taxon>Ixodoidea</taxon>
        <taxon>Ixodidae</taxon>
        <taxon>Rhipicephalinae</taxon>
        <taxon>Rhipicephalus</taxon>
        <taxon>Rhipicephalus</taxon>
    </lineage>
</organism>
<evidence type="ECO:0000256" key="1">
    <source>
        <dbReference type="SAM" id="SignalP"/>
    </source>
</evidence>
<dbReference type="EMBL" id="GEDV01011338">
    <property type="protein sequence ID" value="JAP77219.1"/>
    <property type="molecule type" value="Transcribed_RNA"/>
</dbReference>
<reference evidence="2" key="1">
    <citation type="journal article" date="2016" name="Ticks Tick Borne Dis.">
        <title>De novo assembly and annotation of the salivary gland transcriptome of Rhipicephalus appendiculatus male and female ticks during blood feeding.</title>
        <authorList>
            <person name="de Castro M.H."/>
            <person name="de Klerk D."/>
            <person name="Pienaar R."/>
            <person name="Latif A.A."/>
            <person name="Rees D.J."/>
            <person name="Mans B.J."/>
        </authorList>
    </citation>
    <scope>NUCLEOTIDE SEQUENCE</scope>
    <source>
        <tissue evidence="2">Salivary glands</tissue>
    </source>
</reference>
<evidence type="ECO:0000313" key="2">
    <source>
        <dbReference type="EMBL" id="JAP77219.1"/>
    </source>
</evidence>
<name>A0A131YD64_RHIAP</name>
<feature type="chain" id="PRO_5007284686" description="Cystatin" evidence="1">
    <location>
        <begin position="24"/>
        <end position="134"/>
    </location>
</feature>
<protein>
    <recommendedName>
        <fullName evidence="3">Cystatin</fullName>
    </recommendedName>
</protein>
<dbReference type="AlphaFoldDB" id="A0A131YD64"/>
<proteinExistence type="predicted"/>